<dbReference type="InterPro" id="IPR036396">
    <property type="entry name" value="Cyt_P450_sf"/>
</dbReference>
<evidence type="ECO:0000256" key="7">
    <source>
        <dbReference type="PIRSR" id="PIRSR602403-1"/>
    </source>
</evidence>
<dbReference type="Proteomes" id="UP000039046">
    <property type="component" value="Unassembled WGS sequence"/>
</dbReference>
<organism evidence="9 10">
    <name type="scientific">[Torrubiella] hemipterigena</name>
    <dbReference type="NCBI Taxonomy" id="1531966"/>
    <lineage>
        <taxon>Eukaryota</taxon>
        <taxon>Fungi</taxon>
        <taxon>Dikarya</taxon>
        <taxon>Ascomycota</taxon>
        <taxon>Pezizomycotina</taxon>
        <taxon>Sordariomycetes</taxon>
        <taxon>Hypocreomycetidae</taxon>
        <taxon>Hypocreales</taxon>
        <taxon>Clavicipitaceae</taxon>
        <taxon>Clavicipitaceae incertae sedis</taxon>
        <taxon>'Torrubiella' clade</taxon>
    </lineage>
</organism>
<keyword evidence="10" id="KW-1185">Reference proteome</keyword>
<evidence type="ECO:0000256" key="1">
    <source>
        <dbReference type="ARBA" id="ARBA00001971"/>
    </source>
</evidence>
<dbReference type="CDD" id="cd00302">
    <property type="entry name" value="cytochrome_P450"/>
    <property type="match status" value="1"/>
</dbReference>
<feature type="transmembrane region" description="Helical" evidence="8">
    <location>
        <begin position="274"/>
        <end position="301"/>
    </location>
</feature>
<dbReference type="Gene3D" id="1.10.630.10">
    <property type="entry name" value="Cytochrome P450"/>
    <property type="match status" value="1"/>
</dbReference>
<keyword evidence="6" id="KW-0503">Monooxygenase</keyword>
<evidence type="ECO:0000313" key="10">
    <source>
        <dbReference type="Proteomes" id="UP000039046"/>
    </source>
</evidence>
<dbReference type="InterPro" id="IPR050529">
    <property type="entry name" value="CYP450_sterol_14alpha_dmase"/>
</dbReference>
<keyword evidence="8" id="KW-0472">Membrane</keyword>
<comment type="cofactor">
    <cofactor evidence="1 7">
        <name>heme</name>
        <dbReference type="ChEBI" id="CHEBI:30413"/>
    </cofactor>
</comment>
<proteinExistence type="inferred from homology"/>
<evidence type="ECO:0000256" key="2">
    <source>
        <dbReference type="ARBA" id="ARBA00010617"/>
    </source>
</evidence>
<accession>A0A0A1TPX0</accession>
<feature type="binding site" description="axial binding residue" evidence="7">
    <location>
        <position position="438"/>
    </location>
    <ligand>
        <name>heme</name>
        <dbReference type="ChEBI" id="CHEBI:30413"/>
    </ligand>
    <ligandPart>
        <name>Fe</name>
        <dbReference type="ChEBI" id="CHEBI:18248"/>
    </ligandPart>
</feature>
<dbReference type="OrthoDB" id="1055148at2759"/>
<name>A0A0A1TPX0_9HYPO</name>
<keyword evidence="5 7" id="KW-0408">Iron</keyword>
<dbReference type="SUPFAM" id="SSF48264">
    <property type="entry name" value="Cytochrome P450"/>
    <property type="match status" value="1"/>
</dbReference>
<evidence type="ECO:0000313" key="9">
    <source>
        <dbReference type="EMBL" id="CEJ92932.1"/>
    </source>
</evidence>
<gene>
    <name evidence="9" type="ORF">VHEMI08558</name>
</gene>
<evidence type="ECO:0000256" key="6">
    <source>
        <dbReference type="ARBA" id="ARBA00023033"/>
    </source>
</evidence>
<keyword evidence="6" id="KW-0560">Oxidoreductase</keyword>
<dbReference type="HOGENOM" id="CLU_033574_2_0_1"/>
<dbReference type="PRINTS" id="PR00465">
    <property type="entry name" value="EP450IV"/>
</dbReference>
<keyword evidence="3 7" id="KW-0349">Heme</keyword>
<comment type="similarity">
    <text evidence="2">Belongs to the cytochrome P450 family.</text>
</comment>
<dbReference type="InterPro" id="IPR001128">
    <property type="entry name" value="Cyt_P450"/>
</dbReference>
<evidence type="ECO:0000256" key="5">
    <source>
        <dbReference type="ARBA" id="ARBA00023004"/>
    </source>
</evidence>
<dbReference type="GO" id="GO:0004497">
    <property type="term" value="F:monooxygenase activity"/>
    <property type="evidence" value="ECO:0007669"/>
    <property type="project" value="UniProtKB-KW"/>
</dbReference>
<dbReference type="AlphaFoldDB" id="A0A0A1TPX0"/>
<dbReference type="GO" id="GO:0016705">
    <property type="term" value="F:oxidoreductase activity, acting on paired donors, with incorporation or reduction of molecular oxygen"/>
    <property type="evidence" value="ECO:0007669"/>
    <property type="project" value="InterPro"/>
</dbReference>
<dbReference type="GO" id="GO:0005506">
    <property type="term" value="F:iron ion binding"/>
    <property type="evidence" value="ECO:0007669"/>
    <property type="project" value="InterPro"/>
</dbReference>
<evidence type="ECO:0000256" key="3">
    <source>
        <dbReference type="ARBA" id="ARBA00022617"/>
    </source>
</evidence>
<dbReference type="STRING" id="1531966.A0A0A1TPX0"/>
<dbReference type="PANTHER" id="PTHR24304">
    <property type="entry name" value="CYTOCHROME P450 FAMILY 7"/>
    <property type="match status" value="1"/>
</dbReference>
<evidence type="ECO:0000256" key="4">
    <source>
        <dbReference type="ARBA" id="ARBA00022723"/>
    </source>
</evidence>
<dbReference type="GO" id="GO:0020037">
    <property type="term" value="F:heme binding"/>
    <property type="evidence" value="ECO:0007669"/>
    <property type="project" value="InterPro"/>
</dbReference>
<protein>
    <recommendedName>
        <fullName evidence="11">Cytochrome P450</fullName>
    </recommendedName>
</protein>
<dbReference type="PANTHER" id="PTHR24304:SF2">
    <property type="entry name" value="24-HYDROXYCHOLESTEROL 7-ALPHA-HYDROXYLASE"/>
    <property type="match status" value="1"/>
</dbReference>
<dbReference type="EMBL" id="CDHN01000005">
    <property type="protein sequence ID" value="CEJ92932.1"/>
    <property type="molecule type" value="Genomic_DNA"/>
</dbReference>
<keyword evidence="8" id="KW-0812">Transmembrane</keyword>
<dbReference type="Pfam" id="PF00067">
    <property type="entry name" value="p450"/>
    <property type="match status" value="1"/>
</dbReference>
<evidence type="ECO:0000256" key="8">
    <source>
        <dbReference type="SAM" id="Phobius"/>
    </source>
</evidence>
<evidence type="ECO:0008006" key="11">
    <source>
        <dbReference type="Google" id="ProtNLM"/>
    </source>
</evidence>
<feature type="transmembrane region" description="Helical" evidence="8">
    <location>
        <begin position="15"/>
        <end position="36"/>
    </location>
</feature>
<dbReference type="InterPro" id="IPR002403">
    <property type="entry name" value="Cyt_P450_E_grp-IV"/>
</dbReference>
<keyword evidence="8" id="KW-1133">Transmembrane helix</keyword>
<reference evidence="9 10" key="1">
    <citation type="journal article" date="2015" name="Genome Announc.">
        <title>Draft Genome Sequence and Gene Annotation of the Entomopathogenic Fungus Verticillium hemipterigenum.</title>
        <authorList>
            <person name="Horn F."/>
            <person name="Habel A."/>
            <person name="Scharf D.H."/>
            <person name="Dworschak J."/>
            <person name="Brakhage A.A."/>
            <person name="Guthke R."/>
            <person name="Hertweck C."/>
            <person name="Linde J."/>
        </authorList>
    </citation>
    <scope>NUCLEOTIDE SEQUENCE [LARGE SCALE GENOMIC DNA]</scope>
</reference>
<sequence length="500" mass="56878">MVPILGTVWSNPQTWPLALLFVLLSGSLLVLLHLVINRQNLPGDAPPVLKGYPILGSLGFFGKRLEFLQRGQETSPNRLFSFYYGRHPIVALSGTQGRSLFYTTRALDLNAGFMMLFAARPNIDHIRQNRNDNIQPMFKKLLMRDRLATNLHYLTGDTHNALRAFDVHRPVDPFAVMYRLIYQLTHRTLGCHDVAEKPDLLETTMKHYSCIEESSPVQILFPELPTFAKVRKQWAGINLYWQFRKIIHDRRDRGIKGTDAMQVLMDDGMSEIEIASFIIGALFAGLINSGINAAWILAYLAKNPEWYLRCRDEIDAVVASHRQNECETAEDILPRVSIDEWETRFPTIDLCLRESLRLNVSGVAMRRNIGSRDIKIPGTNQIIPAGAFAVYPVDEAHLDPTVFTDPYSFDPTRFLPNRAEDQKVPHSFLAFGGGLHPCLGMRFAKLSIYISTAYFMSYFDFYHCDKESSLPLAEALPTVDRNAIGLRLPTNVFLQCKPRF</sequence>
<keyword evidence="4 7" id="KW-0479">Metal-binding</keyword>